<comment type="caution">
    <text evidence="3">Lacks conserved residue(s) required for the propagation of feature annotation.</text>
</comment>
<dbReference type="PANTHER" id="PTHR43213:SF5">
    <property type="entry name" value="BIFUNCTIONAL DTTP_UTP PYROPHOSPHATASE_METHYLTRANSFERASE PROTEIN-RELATED"/>
    <property type="match status" value="1"/>
</dbReference>
<feature type="active site" description="Proton acceptor" evidence="3">
    <location>
        <position position="77"/>
    </location>
</feature>
<evidence type="ECO:0000256" key="1">
    <source>
        <dbReference type="ARBA" id="ARBA00001968"/>
    </source>
</evidence>
<proteinExistence type="inferred from homology"/>
<comment type="caution">
    <text evidence="4">The sequence shown here is derived from an EMBL/GenBank/DDBJ whole genome shotgun (WGS) entry which is preliminary data.</text>
</comment>
<comment type="similarity">
    <text evidence="3">Belongs to the Maf family. YhdE subfamily.</text>
</comment>
<dbReference type="GO" id="GO:0005737">
    <property type="term" value="C:cytoplasm"/>
    <property type="evidence" value="ECO:0007669"/>
    <property type="project" value="UniProtKB-SubCell"/>
</dbReference>
<comment type="catalytic activity">
    <reaction evidence="3">
        <text>UTP + H2O = UMP + diphosphate + H(+)</text>
        <dbReference type="Rhea" id="RHEA:29395"/>
        <dbReference type="ChEBI" id="CHEBI:15377"/>
        <dbReference type="ChEBI" id="CHEBI:15378"/>
        <dbReference type="ChEBI" id="CHEBI:33019"/>
        <dbReference type="ChEBI" id="CHEBI:46398"/>
        <dbReference type="ChEBI" id="CHEBI:57865"/>
        <dbReference type="EC" id="3.6.1.9"/>
    </reaction>
</comment>
<dbReference type="CDD" id="cd00555">
    <property type="entry name" value="Maf"/>
    <property type="match status" value="1"/>
</dbReference>
<dbReference type="PATRIC" id="fig|61435.5.peg.1402"/>
<keyword evidence="3" id="KW-0546">Nucleotide metabolism</keyword>
<dbReference type="GO" id="GO:0036221">
    <property type="term" value="F:UTP diphosphatase activity"/>
    <property type="evidence" value="ECO:0007669"/>
    <property type="project" value="RHEA"/>
</dbReference>
<evidence type="ECO:0000313" key="5">
    <source>
        <dbReference type="Proteomes" id="UP000053577"/>
    </source>
</evidence>
<feature type="site" description="Important for substrate specificity" evidence="3">
    <location>
        <position position="20"/>
    </location>
</feature>
<comment type="catalytic activity">
    <reaction evidence="3">
        <text>dTTP + H2O = dTMP + diphosphate + H(+)</text>
        <dbReference type="Rhea" id="RHEA:28534"/>
        <dbReference type="ChEBI" id="CHEBI:15377"/>
        <dbReference type="ChEBI" id="CHEBI:15378"/>
        <dbReference type="ChEBI" id="CHEBI:33019"/>
        <dbReference type="ChEBI" id="CHEBI:37568"/>
        <dbReference type="ChEBI" id="CHEBI:63528"/>
        <dbReference type="EC" id="3.6.1.9"/>
    </reaction>
</comment>
<gene>
    <name evidence="4" type="ORF">DA01_07125</name>
</gene>
<reference evidence="4 5" key="1">
    <citation type="journal article" date="2015" name="Sci. Rep.">
        <title>A comparative genomics and reductive dehalogenase gene transcription study of two chloroethene-respiring bacteria, Dehalococcoides mccartyi strains MB and 11a.</title>
        <authorList>
            <person name="Low A."/>
            <person name="Shen Z."/>
            <person name="Cheng D."/>
            <person name="Rogers M.J."/>
            <person name="Lee P.K."/>
            <person name="He J."/>
        </authorList>
    </citation>
    <scope>NUCLEOTIDE SEQUENCE [LARGE SCALE GENOMIC DNA]</scope>
    <source>
        <strain evidence="4 5">MB</strain>
    </source>
</reference>
<feature type="site" description="Important for substrate specificity" evidence="3">
    <location>
        <position position="78"/>
    </location>
</feature>
<evidence type="ECO:0000256" key="2">
    <source>
        <dbReference type="ARBA" id="ARBA00022801"/>
    </source>
</evidence>
<dbReference type="PANTHER" id="PTHR43213">
    <property type="entry name" value="BIFUNCTIONAL DTTP/UTP PYROPHOSPHATASE/METHYLTRANSFERASE PROTEIN-RELATED"/>
    <property type="match status" value="1"/>
</dbReference>
<dbReference type="Pfam" id="PF02545">
    <property type="entry name" value="Maf"/>
    <property type="match status" value="1"/>
</dbReference>
<dbReference type="InterPro" id="IPR003697">
    <property type="entry name" value="Maf-like"/>
</dbReference>
<dbReference type="RefSeq" id="WP_058292639.1">
    <property type="nucleotide sequence ID" value="NZ_JGYD01000025.1"/>
</dbReference>
<dbReference type="InterPro" id="IPR029001">
    <property type="entry name" value="ITPase-like_fam"/>
</dbReference>
<protein>
    <recommendedName>
        <fullName evidence="3">dTTP/UTP pyrophosphatase</fullName>
        <shortName evidence="3">dTTPase/UTPase</shortName>
        <ecNumber evidence="3">3.6.1.9</ecNumber>
    </recommendedName>
    <alternativeName>
        <fullName evidence="3">Nucleoside triphosphate pyrophosphatase</fullName>
    </alternativeName>
    <alternativeName>
        <fullName evidence="3">Nucleotide pyrophosphatase</fullName>
        <shortName evidence="3">Nucleotide PPase</shortName>
    </alternativeName>
</protein>
<keyword evidence="3" id="KW-0963">Cytoplasm</keyword>
<dbReference type="SUPFAM" id="SSF52972">
    <property type="entry name" value="ITPase-like"/>
    <property type="match status" value="1"/>
</dbReference>
<sequence length="224" mass="24510">MPDCQNTNLPEIILASASPRRQQILREMGFTFSVCPSQAELHPDGSVAPAKFAALNAETKARDIARNTRQGLIIAADTVVVDTLGILGKPASPEEALNYLLRLGGKSHTVISGICVINTQNGQVRSGTCQCSLHMRPFTPAEAQRYVESGLPMDKAGAYGIQDREFEPVEKIEGCYLNVVGLPACTLVRLMKEMGFCPELHDNWQPEGDCTLCRIYRTDINQTC</sequence>
<dbReference type="PIRSF" id="PIRSF006305">
    <property type="entry name" value="Maf"/>
    <property type="match status" value="1"/>
</dbReference>
<dbReference type="GO" id="GO:0036218">
    <property type="term" value="F:dTTP diphosphatase activity"/>
    <property type="evidence" value="ECO:0007669"/>
    <property type="project" value="RHEA"/>
</dbReference>
<dbReference type="OrthoDB" id="9807767at2"/>
<dbReference type="EMBL" id="JGYD01000025">
    <property type="protein sequence ID" value="KSV17190.1"/>
    <property type="molecule type" value="Genomic_DNA"/>
</dbReference>
<comment type="cofactor">
    <cofactor evidence="1 3">
        <name>a divalent metal cation</name>
        <dbReference type="ChEBI" id="CHEBI:60240"/>
    </cofactor>
</comment>
<dbReference type="HAMAP" id="MF_00528">
    <property type="entry name" value="Maf"/>
    <property type="match status" value="1"/>
</dbReference>
<organism evidence="4 5">
    <name type="scientific">Dehalococcoides mccartyi</name>
    <dbReference type="NCBI Taxonomy" id="61435"/>
    <lineage>
        <taxon>Bacteria</taxon>
        <taxon>Bacillati</taxon>
        <taxon>Chloroflexota</taxon>
        <taxon>Dehalococcoidia</taxon>
        <taxon>Dehalococcoidales</taxon>
        <taxon>Dehalococcoidaceae</taxon>
        <taxon>Dehalococcoides</taxon>
    </lineage>
</organism>
<evidence type="ECO:0000313" key="4">
    <source>
        <dbReference type="EMBL" id="KSV17190.1"/>
    </source>
</evidence>
<dbReference type="NCBIfam" id="TIGR00172">
    <property type="entry name" value="maf"/>
    <property type="match status" value="1"/>
</dbReference>
<dbReference type="EC" id="3.6.1.9" evidence="3"/>
<dbReference type="Gene3D" id="3.90.950.10">
    <property type="match status" value="1"/>
</dbReference>
<keyword evidence="2 3" id="KW-0378">Hydrolase</keyword>
<dbReference type="GO" id="GO:0009117">
    <property type="term" value="P:nucleotide metabolic process"/>
    <property type="evidence" value="ECO:0007669"/>
    <property type="project" value="UniProtKB-KW"/>
</dbReference>
<accession>A0A0V8M085</accession>
<comment type="function">
    <text evidence="3">Nucleoside triphosphate pyrophosphatase that hydrolyzes dTTP and UTP. May have a dual role in cell division arrest and in preventing the incorporation of modified nucleotides into cellular nucleic acids.</text>
</comment>
<dbReference type="AlphaFoldDB" id="A0A0V8M085"/>
<evidence type="ECO:0000256" key="3">
    <source>
        <dbReference type="HAMAP-Rule" id="MF_00528"/>
    </source>
</evidence>
<feature type="site" description="Important for substrate specificity" evidence="3">
    <location>
        <position position="162"/>
    </location>
</feature>
<name>A0A0V8M085_9CHLR</name>
<comment type="subcellular location">
    <subcellularLocation>
        <location evidence="3">Cytoplasm</location>
    </subcellularLocation>
</comment>
<dbReference type="Proteomes" id="UP000053577">
    <property type="component" value="Unassembled WGS sequence"/>
</dbReference>